<dbReference type="InterPro" id="IPR036236">
    <property type="entry name" value="Znf_C2H2_sf"/>
</dbReference>
<evidence type="ECO:0000259" key="1">
    <source>
        <dbReference type="PROSITE" id="PS00028"/>
    </source>
</evidence>
<reference evidence="2" key="2">
    <citation type="submission" date="2022-10" db="EMBL/GenBank/DDBJ databases">
        <authorList>
            <consortium name="ENA_rothamsted_submissions"/>
            <consortium name="culmorum"/>
            <person name="King R."/>
        </authorList>
    </citation>
    <scope>NUCLEOTIDE SEQUENCE</scope>
</reference>
<evidence type="ECO:0000313" key="3">
    <source>
        <dbReference type="Proteomes" id="UP001153714"/>
    </source>
</evidence>
<feature type="domain" description="C2H2-type" evidence="1">
    <location>
        <begin position="40"/>
        <end position="61"/>
    </location>
</feature>
<sequence length="240" mass="27151">MSDRASRPHLMDQQVISYSDKSTQIKDVDFITDKDQEVGCSICFKAFMGTAALNNHAKIEHYDVFENGDSDSWTCSISEINRIRKGTRDRGPRDKILDDKEATYFSKEEVISAMSPGKLTALVPENVQYIIMKDVDDDHFVNMKRKRRILEFSPNKSSSVDDPDEDGLEKNNDEIAHCDECGSVFSNRYTLKNHKKAKHFLDEERINLMCEICGKICAVSMGDGNHLPSGDPSDHLPPIT</sequence>
<dbReference type="Proteomes" id="UP001153714">
    <property type="component" value="Chromosome 23"/>
</dbReference>
<dbReference type="Gene3D" id="3.30.160.60">
    <property type="entry name" value="Classic Zinc Finger"/>
    <property type="match status" value="1"/>
</dbReference>
<protein>
    <recommendedName>
        <fullName evidence="1">C2H2-type domain-containing protein</fullName>
    </recommendedName>
</protein>
<proteinExistence type="predicted"/>
<dbReference type="EMBL" id="OU893354">
    <property type="protein sequence ID" value="CAG9790644.1"/>
    <property type="molecule type" value="Genomic_DNA"/>
</dbReference>
<gene>
    <name evidence="2" type="ORF">DIATSA_LOCUS8307</name>
</gene>
<reference evidence="2" key="1">
    <citation type="submission" date="2021-12" db="EMBL/GenBank/DDBJ databases">
        <authorList>
            <person name="King R."/>
        </authorList>
    </citation>
    <scope>NUCLEOTIDE SEQUENCE</scope>
</reference>
<dbReference type="SUPFAM" id="SSF57667">
    <property type="entry name" value="beta-beta-alpha zinc fingers"/>
    <property type="match status" value="1"/>
</dbReference>
<dbReference type="Pfam" id="PF00096">
    <property type="entry name" value="zf-C2H2"/>
    <property type="match status" value="1"/>
</dbReference>
<organism evidence="2 3">
    <name type="scientific">Diatraea saccharalis</name>
    <name type="common">sugarcane borer</name>
    <dbReference type="NCBI Taxonomy" id="40085"/>
    <lineage>
        <taxon>Eukaryota</taxon>
        <taxon>Metazoa</taxon>
        <taxon>Ecdysozoa</taxon>
        <taxon>Arthropoda</taxon>
        <taxon>Hexapoda</taxon>
        <taxon>Insecta</taxon>
        <taxon>Pterygota</taxon>
        <taxon>Neoptera</taxon>
        <taxon>Endopterygota</taxon>
        <taxon>Lepidoptera</taxon>
        <taxon>Glossata</taxon>
        <taxon>Ditrysia</taxon>
        <taxon>Pyraloidea</taxon>
        <taxon>Crambidae</taxon>
        <taxon>Crambinae</taxon>
        <taxon>Diatraea</taxon>
    </lineage>
</organism>
<keyword evidence="3" id="KW-1185">Reference proteome</keyword>
<accession>A0A9N9WH64</accession>
<dbReference type="SMART" id="SM00355">
    <property type="entry name" value="ZnF_C2H2"/>
    <property type="match status" value="2"/>
</dbReference>
<evidence type="ECO:0000313" key="2">
    <source>
        <dbReference type="EMBL" id="CAG9790644.1"/>
    </source>
</evidence>
<dbReference type="OrthoDB" id="3437960at2759"/>
<dbReference type="AlphaFoldDB" id="A0A9N9WH64"/>
<name>A0A9N9WH64_9NEOP</name>
<dbReference type="InterPro" id="IPR013087">
    <property type="entry name" value="Znf_C2H2_type"/>
</dbReference>
<feature type="domain" description="C2H2-type" evidence="1">
    <location>
        <begin position="178"/>
        <end position="199"/>
    </location>
</feature>
<dbReference type="PROSITE" id="PS00028">
    <property type="entry name" value="ZINC_FINGER_C2H2_1"/>
    <property type="match status" value="2"/>
</dbReference>